<comment type="caution">
    <text evidence="6">The sequence shown here is derived from an EMBL/GenBank/DDBJ whole genome shotgun (WGS) entry which is preliminary data.</text>
</comment>
<dbReference type="EMBL" id="JAUTAL010000001">
    <property type="protein sequence ID" value="MDQ1096310.1"/>
    <property type="molecule type" value="Genomic_DNA"/>
</dbReference>
<evidence type="ECO:0000313" key="7">
    <source>
        <dbReference type="Proteomes" id="UP001225072"/>
    </source>
</evidence>
<dbReference type="InterPro" id="IPR035952">
    <property type="entry name" value="Rhomboid-like_sf"/>
</dbReference>
<dbReference type="SUPFAM" id="SSF144091">
    <property type="entry name" value="Rhomboid-like"/>
    <property type="match status" value="1"/>
</dbReference>
<evidence type="ECO:0000256" key="1">
    <source>
        <dbReference type="ARBA" id="ARBA00004141"/>
    </source>
</evidence>
<evidence type="ECO:0000256" key="3">
    <source>
        <dbReference type="ARBA" id="ARBA00022989"/>
    </source>
</evidence>
<dbReference type="RefSeq" id="WP_307448485.1">
    <property type="nucleotide sequence ID" value="NZ_JAUTAL010000001.1"/>
</dbReference>
<evidence type="ECO:0000256" key="5">
    <source>
        <dbReference type="SAM" id="Phobius"/>
    </source>
</evidence>
<proteinExistence type="predicted"/>
<feature type="transmembrane region" description="Helical" evidence="5">
    <location>
        <begin position="108"/>
        <end position="126"/>
    </location>
</feature>
<feature type="transmembrane region" description="Helical" evidence="5">
    <location>
        <begin position="70"/>
        <end position="88"/>
    </location>
</feature>
<keyword evidence="4 5" id="KW-0472">Membrane</keyword>
<reference evidence="6 7" key="1">
    <citation type="submission" date="2023-07" db="EMBL/GenBank/DDBJ databases">
        <title>Functional and genomic diversity of the sorghum phyllosphere microbiome.</title>
        <authorList>
            <person name="Shade A."/>
        </authorList>
    </citation>
    <scope>NUCLEOTIDE SEQUENCE [LARGE SCALE GENOMIC DNA]</scope>
    <source>
        <strain evidence="6 7">SORGH_AS_1064</strain>
    </source>
</reference>
<feature type="transmembrane region" description="Helical" evidence="5">
    <location>
        <begin position="12"/>
        <end position="32"/>
    </location>
</feature>
<sequence length="127" mass="14454">MEHNRPRIYSKQAIIGFSVFFSTIFGGVLLFLNLRQAKKNRESYIVLAVSALATIITILIGNLQENPRSTYAYFCGFAGGCLLAYYFFPKYFPDETQYDKKPIWKPLIIGIVLTAIFVAVLIYSTIH</sequence>
<organism evidence="6 7">
    <name type="scientific">Chryseobacterium camelliae</name>
    <dbReference type="NCBI Taxonomy" id="1265445"/>
    <lineage>
        <taxon>Bacteria</taxon>
        <taxon>Pseudomonadati</taxon>
        <taxon>Bacteroidota</taxon>
        <taxon>Flavobacteriia</taxon>
        <taxon>Flavobacteriales</taxon>
        <taxon>Weeksellaceae</taxon>
        <taxon>Chryseobacterium group</taxon>
        <taxon>Chryseobacterium</taxon>
    </lineage>
</organism>
<gene>
    <name evidence="6" type="ORF">QE404_001457</name>
</gene>
<evidence type="ECO:0000256" key="4">
    <source>
        <dbReference type="ARBA" id="ARBA00023136"/>
    </source>
</evidence>
<feature type="transmembrane region" description="Helical" evidence="5">
    <location>
        <begin position="44"/>
        <end position="64"/>
    </location>
</feature>
<evidence type="ECO:0000256" key="2">
    <source>
        <dbReference type="ARBA" id="ARBA00022692"/>
    </source>
</evidence>
<keyword evidence="2 5" id="KW-0812">Transmembrane</keyword>
<comment type="subcellular location">
    <subcellularLocation>
        <location evidence="1">Membrane</location>
        <topology evidence="1">Multi-pass membrane protein</topology>
    </subcellularLocation>
</comment>
<evidence type="ECO:0000313" key="6">
    <source>
        <dbReference type="EMBL" id="MDQ1096310.1"/>
    </source>
</evidence>
<keyword evidence="7" id="KW-1185">Reference proteome</keyword>
<name>A0ABU0TGX7_9FLAO</name>
<accession>A0ABU0TGX7</accession>
<dbReference type="Proteomes" id="UP001225072">
    <property type="component" value="Unassembled WGS sequence"/>
</dbReference>
<protein>
    <submittedName>
        <fullName evidence="6">Peptidoglycan/LPS O-acetylase OafA/YrhL</fullName>
    </submittedName>
</protein>
<keyword evidence="3 5" id="KW-1133">Transmembrane helix</keyword>